<organism evidence="3 4">
    <name type="scientific">Zingiber officinale</name>
    <name type="common">Ginger</name>
    <name type="synonym">Amomum zingiber</name>
    <dbReference type="NCBI Taxonomy" id="94328"/>
    <lineage>
        <taxon>Eukaryota</taxon>
        <taxon>Viridiplantae</taxon>
        <taxon>Streptophyta</taxon>
        <taxon>Embryophyta</taxon>
        <taxon>Tracheophyta</taxon>
        <taxon>Spermatophyta</taxon>
        <taxon>Magnoliopsida</taxon>
        <taxon>Liliopsida</taxon>
        <taxon>Zingiberales</taxon>
        <taxon>Zingiberaceae</taxon>
        <taxon>Zingiber</taxon>
    </lineage>
</organism>
<dbReference type="InterPro" id="IPR021099">
    <property type="entry name" value="PORR_domain"/>
</dbReference>
<evidence type="ECO:0000313" key="3">
    <source>
        <dbReference type="EMBL" id="KAG6494625.1"/>
    </source>
</evidence>
<dbReference type="AlphaFoldDB" id="A0A8J5FTC3"/>
<comment type="caution">
    <text evidence="3">The sequence shown here is derived from an EMBL/GenBank/DDBJ whole genome shotgun (WGS) entry which is preliminary data.</text>
</comment>
<protein>
    <recommendedName>
        <fullName evidence="2">PORR domain-containing protein</fullName>
    </recommendedName>
</protein>
<dbReference type="PANTHER" id="PTHR31476">
    <property type="entry name" value="PROTEIN WHAT'S THIS FACTOR 1 HOMOLOG, CHLOROPLASTIC"/>
    <property type="match status" value="1"/>
</dbReference>
<evidence type="ECO:0000259" key="2">
    <source>
        <dbReference type="Pfam" id="PF11955"/>
    </source>
</evidence>
<feature type="region of interest" description="Disordered" evidence="1">
    <location>
        <begin position="1"/>
        <end position="54"/>
    </location>
</feature>
<dbReference type="Pfam" id="PF11955">
    <property type="entry name" value="PORR"/>
    <property type="match status" value="1"/>
</dbReference>
<dbReference type="GO" id="GO:0003723">
    <property type="term" value="F:RNA binding"/>
    <property type="evidence" value="ECO:0007669"/>
    <property type="project" value="InterPro"/>
</dbReference>
<dbReference type="EMBL" id="JACMSC010000012">
    <property type="protein sequence ID" value="KAG6494625.1"/>
    <property type="molecule type" value="Genomic_DNA"/>
</dbReference>
<dbReference type="InterPro" id="IPR045040">
    <property type="entry name" value="PORR_fam"/>
</dbReference>
<accession>A0A8J5FTC3</accession>
<dbReference type="Proteomes" id="UP000734854">
    <property type="component" value="Unassembled WGS sequence"/>
</dbReference>
<proteinExistence type="predicted"/>
<feature type="compositionally biased region" description="Basic and acidic residues" evidence="1">
    <location>
        <begin position="22"/>
        <end position="53"/>
    </location>
</feature>
<dbReference type="PANTHER" id="PTHR31476:SF3">
    <property type="entry name" value="UBIQUITIN CARBOXYL-TERMINAL HYDROLASE FAMILY PROTEIN"/>
    <property type="match status" value="1"/>
</dbReference>
<name>A0A8J5FTC3_ZINOF</name>
<feature type="domain" description="PORR" evidence="2">
    <location>
        <begin position="98"/>
        <end position="332"/>
    </location>
</feature>
<sequence length="368" mass="42826">MLAFSPSSSSSPNSIRPPQELQGEREVRPPQEEERERMMMAGHTKEQKRERNNRGVHHSAFMEMPGCEFFHMRGSPEPNFRHSPRADFRFDFSSLERHVHSSQHVPHLSQFLMMKNHPNCSIGQTLPSRVFFGFDFTFGGVLITKITGLRRRLQRPPPCDKPFIELVSWDNDYAKSVIERRAEEEARLTGVRMRPNFDVCLPPGFYLKREMRDWTRDWLELPYISPYASTSELHPASPELEKRTVGVLHEVLSLTLLKRMAVPIIGKFSEEFQFSNAFSNAFTRHPGIFYLSLKGGIKTAMLREAYNQGELVDRDPLLEIKDQFEEMLDEGHREYLEKLKSKKEAMKRDLELMARKNAELPEDETAEI</sequence>
<reference evidence="3 4" key="1">
    <citation type="submission" date="2020-08" db="EMBL/GenBank/DDBJ databases">
        <title>Plant Genome Project.</title>
        <authorList>
            <person name="Zhang R.-G."/>
        </authorList>
    </citation>
    <scope>NUCLEOTIDE SEQUENCE [LARGE SCALE GENOMIC DNA]</scope>
    <source>
        <tissue evidence="3">Rhizome</tissue>
    </source>
</reference>
<feature type="compositionally biased region" description="Low complexity" evidence="1">
    <location>
        <begin position="1"/>
        <end position="18"/>
    </location>
</feature>
<gene>
    <name evidence="3" type="ORF">ZIOFF_042385</name>
</gene>
<keyword evidence="4" id="KW-1185">Reference proteome</keyword>
<evidence type="ECO:0000256" key="1">
    <source>
        <dbReference type="SAM" id="MobiDB-lite"/>
    </source>
</evidence>
<evidence type="ECO:0000313" key="4">
    <source>
        <dbReference type="Proteomes" id="UP000734854"/>
    </source>
</evidence>